<dbReference type="InParanoid" id="A0A1V8TLK6"/>
<dbReference type="EMBL" id="NAJO01000005">
    <property type="protein sequence ID" value="OQO12273.1"/>
    <property type="molecule type" value="Genomic_DNA"/>
</dbReference>
<dbReference type="PANTHER" id="PTHR10272:SF0">
    <property type="entry name" value="PLATELET-ACTIVATING FACTOR ACETYLHYDROLASE"/>
    <property type="match status" value="1"/>
</dbReference>
<dbReference type="STRING" id="1507870.A0A1V8TLK6"/>
<dbReference type="SUPFAM" id="SSF53474">
    <property type="entry name" value="alpha/beta-Hydrolases"/>
    <property type="match status" value="1"/>
</dbReference>
<keyword evidence="4" id="KW-0443">Lipid metabolism</keyword>
<dbReference type="AlphaFoldDB" id="A0A1V8TLK6"/>
<dbReference type="GO" id="GO:0016042">
    <property type="term" value="P:lipid catabolic process"/>
    <property type="evidence" value="ECO:0007669"/>
    <property type="project" value="UniProtKB-KW"/>
</dbReference>
<feature type="region of interest" description="Disordered" evidence="5">
    <location>
        <begin position="1"/>
        <end position="48"/>
    </location>
</feature>
<keyword evidence="7" id="KW-1185">Reference proteome</keyword>
<name>A0A1V8TLK6_9PEZI</name>
<feature type="compositionally biased region" description="Basic and acidic residues" evidence="5">
    <location>
        <begin position="23"/>
        <end position="39"/>
    </location>
</feature>
<dbReference type="EC" id="3.1.1.47" evidence="1"/>
<dbReference type="OrthoDB" id="2363873at2759"/>
<evidence type="ECO:0000256" key="4">
    <source>
        <dbReference type="ARBA" id="ARBA00023098"/>
    </source>
</evidence>
<organism evidence="6 7">
    <name type="scientific">Cryoendolithus antarcticus</name>
    <dbReference type="NCBI Taxonomy" id="1507870"/>
    <lineage>
        <taxon>Eukaryota</taxon>
        <taxon>Fungi</taxon>
        <taxon>Dikarya</taxon>
        <taxon>Ascomycota</taxon>
        <taxon>Pezizomycotina</taxon>
        <taxon>Dothideomycetes</taxon>
        <taxon>Dothideomycetidae</taxon>
        <taxon>Cladosporiales</taxon>
        <taxon>Cladosporiaceae</taxon>
        <taxon>Cryoendolithus</taxon>
    </lineage>
</organism>
<dbReference type="Proteomes" id="UP000192596">
    <property type="component" value="Unassembled WGS sequence"/>
</dbReference>
<evidence type="ECO:0000256" key="2">
    <source>
        <dbReference type="ARBA" id="ARBA00022801"/>
    </source>
</evidence>
<dbReference type="InterPro" id="IPR029058">
    <property type="entry name" value="AB_hydrolase_fold"/>
</dbReference>
<evidence type="ECO:0000313" key="7">
    <source>
        <dbReference type="Proteomes" id="UP000192596"/>
    </source>
</evidence>
<dbReference type="GO" id="GO:0003847">
    <property type="term" value="F:1-alkyl-2-acetylglycerophosphocholine esterase activity"/>
    <property type="evidence" value="ECO:0007669"/>
    <property type="project" value="UniProtKB-EC"/>
</dbReference>
<dbReference type="Gene3D" id="3.40.50.1820">
    <property type="entry name" value="alpha/beta hydrolase"/>
    <property type="match status" value="1"/>
</dbReference>
<keyword evidence="3" id="KW-0442">Lipid degradation</keyword>
<comment type="caution">
    <text evidence="6">The sequence shown here is derived from an EMBL/GenBank/DDBJ whole genome shotgun (WGS) entry which is preliminary data.</text>
</comment>
<keyword evidence="2" id="KW-0378">Hydrolase</keyword>
<dbReference type="PANTHER" id="PTHR10272">
    <property type="entry name" value="PLATELET-ACTIVATING FACTOR ACETYLHYDROLASE"/>
    <property type="match status" value="1"/>
</dbReference>
<reference evidence="7" key="1">
    <citation type="submission" date="2017-03" db="EMBL/GenBank/DDBJ databases">
        <title>Genomes of endolithic fungi from Antarctica.</title>
        <authorList>
            <person name="Coleine C."/>
            <person name="Masonjones S."/>
            <person name="Stajich J.E."/>
        </authorList>
    </citation>
    <scope>NUCLEOTIDE SEQUENCE [LARGE SCALE GENOMIC DNA]</scope>
    <source>
        <strain evidence="7">CCFEE 5527</strain>
    </source>
</reference>
<accession>A0A1V8TLK6</accession>
<evidence type="ECO:0000256" key="5">
    <source>
        <dbReference type="SAM" id="MobiDB-lite"/>
    </source>
</evidence>
<evidence type="ECO:0000256" key="3">
    <source>
        <dbReference type="ARBA" id="ARBA00022963"/>
    </source>
</evidence>
<gene>
    <name evidence="6" type="ORF">B0A48_02914</name>
</gene>
<protein>
    <recommendedName>
        <fullName evidence="1">1-alkyl-2-acetylglycerophosphocholine esterase</fullName>
        <ecNumber evidence="1">3.1.1.47</ecNumber>
    </recommendedName>
</protein>
<evidence type="ECO:0000256" key="1">
    <source>
        <dbReference type="ARBA" id="ARBA00013201"/>
    </source>
</evidence>
<evidence type="ECO:0000313" key="6">
    <source>
        <dbReference type="EMBL" id="OQO12273.1"/>
    </source>
</evidence>
<dbReference type="Pfam" id="PF03403">
    <property type="entry name" value="PAF-AH_p_II"/>
    <property type="match status" value="1"/>
</dbReference>
<proteinExistence type="predicted"/>
<sequence length="601" mass="67080">MPEQDNSDLEPPLSRRTTSKPLDPQEPKPRPPRGFRDQKYVPGKSLPTYTGPYSVGTFELEHAAREPRTFSHITRKGTPVLRLETVLMTVYYPASHDVHSSLTKKAKQSRELWLGRPRLGLIAGYSGFAKLSPALTWPFFVPILFTKLPAYRNAKLAQHWAPSINTKVGGVDVKTEAGEKPSPDANDRPIFPLMVFSHGLGGTRTMYSSICGEFASYGFVVCAVEHRDGSGPRTYINNAALSSTATANAKERKHGHHSVSYLFPKDNPWDTSPTNDKGVDSELRGAQIDLRMAEIEEALECIRLINNGHGLDVAKGNLRRKGAKGASSHGLDGIEWQDWTDRVRMAHITACGHSFGASTVVEMLRHDERFSSVSQSIIYDIWGAGTRPPEADSPDHRIRVPLLVINSEAFTYWRSNFDLVKSLVKETQSVPDPAPAWMTTIRGTIHISQSDFTLLYPHICSLLLKAYADPRRAIDLNINASLEFLRLVLPPDLAQVSRSLQNENLLDKAVATLDDIPSLAFTRPKDTFVGARNHIPHETRYRQNPKIYKKKFLARAKEMGDKEPMAESWLFAKPSEALLSGWLEKQRARVEVGADPSQCMT</sequence>